<reference evidence="1 2" key="1">
    <citation type="submission" date="2014-01" db="EMBL/GenBank/DDBJ databases">
        <title>Development of a Comparative Genomic Fingerprinting Assay for High Resolution Genotyping of Arcobacter butzleri.</title>
        <authorList>
            <person name="Webb A.L."/>
            <person name="Inglis G.D."/>
            <person name="Kruczkiewicz P."/>
            <person name="Selinger L.B."/>
            <person name="Taboada E.N."/>
        </authorList>
    </citation>
    <scope>NUCLEOTIDE SEQUENCE [LARGE SCALE GENOMIC DNA]</scope>
    <source>
        <strain evidence="1 2">L348</strain>
    </source>
</reference>
<dbReference type="PANTHER" id="PTHR35866">
    <property type="entry name" value="PUTATIVE-RELATED"/>
    <property type="match status" value="1"/>
</dbReference>
<protein>
    <recommendedName>
        <fullName evidence="3">Fe-S oxidoreductase</fullName>
    </recommendedName>
</protein>
<accession>A0A0G9JZV6</accession>
<comment type="caution">
    <text evidence="1">The sequence shown here is derived from an EMBL/GenBank/DDBJ whole genome shotgun (WGS) entry which is preliminary data.</text>
</comment>
<dbReference type="PANTHER" id="PTHR35866:SF1">
    <property type="entry name" value="YKGJ FAMILY CYSTEINE CLUSTER PROTEIN"/>
    <property type="match status" value="1"/>
</dbReference>
<gene>
    <name evidence="1" type="ORF">AA20_06400</name>
</gene>
<organism evidence="1 2">
    <name type="scientific">Aliarcobacter butzleri L348</name>
    <dbReference type="NCBI Taxonomy" id="1447256"/>
    <lineage>
        <taxon>Bacteria</taxon>
        <taxon>Pseudomonadati</taxon>
        <taxon>Campylobacterota</taxon>
        <taxon>Epsilonproteobacteria</taxon>
        <taxon>Campylobacterales</taxon>
        <taxon>Arcobacteraceae</taxon>
        <taxon>Aliarcobacter</taxon>
    </lineage>
</organism>
<dbReference type="InterPro" id="IPR005358">
    <property type="entry name" value="Puta_zinc/iron-chelating_dom"/>
</dbReference>
<dbReference type="AlphaFoldDB" id="A0A0G9JZV6"/>
<sequence>MSDLIKKDGYNFAFSPSGCNSCNGNCCIGESGYIWINPKEIETLALLLNISSENLKNRFLNKIGYKYSIKEIKLASNNFACCFFNLEKRQCSIYEARPMQCRTFPFWEYFKENEQEVYKECPAIKKL</sequence>
<proteinExistence type="predicted"/>
<evidence type="ECO:0008006" key="3">
    <source>
        <dbReference type="Google" id="ProtNLM"/>
    </source>
</evidence>
<dbReference type="PATRIC" id="fig|1447256.3.peg.1248"/>
<dbReference type="Proteomes" id="UP000035514">
    <property type="component" value="Unassembled WGS sequence"/>
</dbReference>
<evidence type="ECO:0000313" key="1">
    <source>
        <dbReference type="EMBL" id="KLD99745.1"/>
    </source>
</evidence>
<name>A0A0G9JZV6_9BACT</name>
<dbReference type="Pfam" id="PF03692">
    <property type="entry name" value="CxxCxxCC"/>
    <property type="match status" value="1"/>
</dbReference>
<evidence type="ECO:0000313" key="2">
    <source>
        <dbReference type="Proteomes" id="UP000035514"/>
    </source>
</evidence>
<dbReference type="EMBL" id="JAIQ01000094">
    <property type="protein sequence ID" value="KLD99745.1"/>
    <property type="molecule type" value="Genomic_DNA"/>
</dbReference>
<dbReference type="RefSeq" id="WP_012012585.1">
    <property type="nucleotide sequence ID" value="NZ_JAIQ01000094.1"/>
</dbReference>
<dbReference type="GeneID" id="24303537"/>